<dbReference type="PROSITE" id="PS51194">
    <property type="entry name" value="HELICASE_CTER"/>
    <property type="match status" value="1"/>
</dbReference>
<name>A0A6J5KLU2_9CAUD</name>
<dbReference type="GO" id="GO:0005524">
    <property type="term" value="F:ATP binding"/>
    <property type="evidence" value="ECO:0007669"/>
    <property type="project" value="InterPro"/>
</dbReference>
<gene>
    <name evidence="4" type="ORF">UFOVP27_68</name>
</gene>
<dbReference type="SMART" id="SM00487">
    <property type="entry name" value="DEXDc"/>
    <property type="match status" value="1"/>
</dbReference>
<dbReference type="InterPro" id="IPR001650">
    <property type="entry name" value="Helicase_C-like"/>
</dbReference>
<keyword evidence="4" id="KW-0347">Helicase</keyword>
<dbReference type="InterPro" id="IPR038718">
    <property type="entry name" value="SNF2-like_sf"/>
</dbReference>
<feature type="domain" description="Helicase C-terminal" evidence="3">
    <location>
        <begin position="345"/>
        <end position="492"/>
    </location>
</feature>
<organism evidence="4">
    <name type="scientific">uncultured Caudovirales phage</name>
    <dbReference type="NCBI Taxonomy" id="2100421"/>
    <lineage>
        <taxon>Viruses</taxon>
        <taxon>Duplodnaviria</taxon>
        <taxon>Heunggongvirae</taxon>
        <taxon>Uroviricota</taxon>
        <taxon>Caudoviricetes</taxon>
        <taxon>Peduoviridae</taxon>
        <taxon>Maltschvirus</taxon>
        <taxon>Maltschvirus maltsch</taxon>
    </lineage>
</organism>
<dbReference type="PANTHER" id="PTHR10799">
    <property type="entry name" value="SNF2/RAD54 HELICASE FAMILY"/>
    <property type="match status" value="1"/>
</dbReference>
<dbReference type="GO" id="GO:0016787">
    <property type="term" value="F:hydrolase activity"/>
    <property type="evidence" value="ECO:0007669"/>
    <property type="project" value="UniProtKB-KW"/>
</dbReference>
<dbReference type="Pfam" id="PF00176">
    <property type="entry name" value="SNF2-rel_dom"/>
    <property type="match status" value="1"/>
</dbReference>
<dbReference type="CDD" id="cd17919">
    <property type="entry name" value="DEXHc_Snf"/>
    <property type="match status" value="1"/>
</dbReference>
<dbReference type="SMART" id="SM00490">
    <property type="entry name" value="HELICc"/>
    <property type="match status" value="1"/>
</dbReference>
<evidence type="ECO:0000259" key="3">
    <source>
        <dbReference type="PROSITE" id="PS51194"/>
    </source>
</evidence>
<dbReference type="CDD" id="cd18793">
    <property type="entry name" value="SF2_C_SNF"/>
    <property type="match status" value="1"/>
</dbReference>
<sequence length="516" mass="57871">MFTGTLLPYQVEAVEAMVSRKKMLVAYDLGLGKTVLTIAAIEELKESGKIAEPGIIICLSSLKYQWAEQIRKFTDGIANPLVIDGTPKQRQAQYEEALDWGHSLVDYIIINYEQVVNDWEQVSKLSRGFIVCDEATAIKSFRSKRSKHVKKLTSPVKYALTGTPIENGKPEELYSIMQFVDPKVLGRFDLFDKTFIVRNHFGGVERYRNLPTLNTAMSTVSVRKRQQDPDVAPYLPDTIFAEPIRVRFDRAGAKLYNHIASEILEDLDNAIDNYGSSFDLFSHYSGENHNEAANALKGKIMSKLTALRMLCDSSDLFNTSGSGYVDALKESGKLDFLTKSPKSLALKQYVDDFLEQDERNKVVIFTSYVHMVKLLDKSLEQYSPQMYTGEMNAKDKETAKITFQTDSGCRILISSDAGGYGVDLPQANLLINYDLPWNAGLALQRNGRIRRASSTWPSIVIQDFLMEGSIEERQHDMLLQKNLVADAIMDGEGINESGGVELNLGSLKAFLQETMV</sequence>
<keyword evidence="1" id="KW-0378">Hydrolase</keyword>
<dbReference type="Gene3D" id="3.40.50.300">
    <property type="entry name" value="P-loop containing nucleotide triphosphate hydrolases"/>
    <property type="match status" value="1"/>
</dbReference>
<dbReference type="PROSITE" id="PS51192">
    <property type="entry name" value="HELICASE_ATP_BIND_1"/>
    <property type="match status" value="1"/>
</dbReference>
<dbReference type="EMBL" id="LR796157">
    <property type="protein sequence ID" value="CAB4122136.1"/>
    <property type="molecule type" value="Genomic_DNA"/>
</dbReference>
<dbReference type="InterPro" id="IPR049730">
    <property type="entry name" value="SNF2/RAD54-like_C"/>
</dbReference>
<reference evidence="4" key="1">
    <citation type="submission" date="2020-04" db="EMBL/GenBank/DDBJ databases">
        <authorList>
            <person name="Chiriac C."/>
            <person name="Salcher M."/>
            <person name="Ghai R."/>
            <person name="Kavagutti S V."/>
        </authorList>
    </citation>
    <scope>NUCLEOTIDE SEQUENCE</scope>
</reference>
<evidence type="ECO:0000256" key="1">
    <source>
        <dbReference type="ARBA" id="ARBA00022801"/>
    </source>
</evidence>
<protein>
    <submittedName>
        <fullName evidence="4">HepA Superfamily II DNA/RNA helicases, SNF2 family</fullName>
    </submittedName>
</protein>
<keyword evidence="4" id="KW-0067">ATP-binding</keyword>
<dbReference type="InterPro" id="IPR000330">
    <property type="entry name" value="SNF2_N"/>
</dbReference>
<dbReference type="InterPro" id="IPR014001">
    <property type="entry name" value="Helicase_ATP-bd"/>
</dbReference>
<evidence type="ECO:0000313" key="4">
    <source>
        <dbReference type="EMBL" id="CAB4122136.1"/>
    </source>
</evidence>
<dbReference type="Pfam" id="PF00271">
    <property type="entry name" value="Helicase_C"/>
    <property type="match status" value="1"/>
</dbReference>
<dbReference type="InterPro" id="IPR027417">
    <property type="entry name" value="P-loop_NTPase"/>
</dbReference>
<dbReference type="SUPFAM" id="SSF52540">
    <property type="entry name" value="P-loop containing nucleoside triphosphate hydrolases"/>
    <property type="match status" value="2"/>
</dbReference>
<proteinExistence type="predicted"/>
<keyword evidence="4" id="KW-0547">Nucleotide-binding</keyword>
<accession>A0A6J5KLU2</accession>
<dbReference type="Gene3D" id="3.40.50.10810">
    <property type="entry name" value="Tandem AAA-ATPase domain"/>
    <property type="match status" value="1"/>
</dbReference>
<feature type="domain" description="Helicase ATP-binding" evidence="2">
    <location>
        <begin position="14"/>
        <end position="182"/>
    </location>
</feature>
<dbReference type="GO" id="GO:0004386">
    <property type="term" value="F:helicase activity"/>
    <property type="evidence" value="ECO:0007669"/>
    <property type="project" value="UniProtKB-KW"/>
</dbReference>
<evidence type="ECO:0000259" key="2">
    <source>
        <dbReference type="PROSITE" id="PS51192"/>
    </source>
</evidence>